<dbReference type="GeneID" id="22911070"/>
<organism evidence="3 4">
    <name type="scientific">Gregarina niphandrodes</name>
    <name type="common">Septate eugregarine</name>
    <dbReference type="NCBI Taxonomy" id="110365"/>
    <lineage>
        <taxon>Eukaryota</taxon>
        <taxon>Sar</taxon>
        <taxon>Alveolata</taxon>
        <taxon>Apicomplexa</taxon>
        <taxon>Conoidasida</taxon>
        <taxon>Gregarinasina</taxon>
        <taxon>Eugregarinorida</taxon>
        <taxon>Gregarinidae</taxon>
        <taxon>Gregarina</taxon>
    </lineage>
</organism>
<keyword evidence="4" id="KW-1185">Reference proteome</keyword>
<comment type="caution">
    <text evidence="3">The sequence shown here is derived from an EMBL/GenBank/DDBJ whole genome shotgun (WGS) entry which is preliminary data.</text>
</comment>
<proteinExistence type="predicted"/>
<dbReference type="VEuPathDB" id="CryptoDB:GNI_023030"/>
<reference evidence="3" key="1">
    <citation type="submission" date="2013-12" db="EMBL/GenBank/DDBJ databases">
        <authorList>
            <person name="Omoto C.K."/>
            <person name="Sibley D."/>
            <person name="Venepally P."/>
            <person name="Hadjithomas M."/>
            <person name="Karamycheva S."/>
            <person name="Brunk B."/>
            <person name="Roos D."/>
            <person name="Caler E."/>
            <person name="Lorenzi H."/>
        </authorList>
    </citation>
    <scope>NUCLEOTIDE SEQUENCE</scope>
</reference>
<evidence type="ECO:0000313" key="4">
    <source>
        <dbReference type="Proteomes" id="UP000019763"/>
    </source>
</evidence>
<dbReference type="RefSeq" id="XP_011134342.1">
    <property type="nucleotide sequence ID" value="XM_011136040.1"/>
</dbReference>
<feature type="compositionally biased region" description="Pro residues" evidence="2">
    <location>
        <begin position="1"/>
        <end position="10"/>
    </location>
</feature>
<accession>A0A023BBK7</accession>
<dbReference type="Proteomes" id="UP000019763">
    <property type="component" value="Unassembled WGS sequence"/>
</dbReference>
<dbReference type="AlphaFoldDB" id="A0A023BBK7"/>
<feature type="region of interest" description="Disordered" evidence="2">
    <location>
        <begin position="1"/>
        <end position="21"/>
    </location>
</feature>
<gene>
    <name evidence="3" type="ORF">GNI_023030</name>
</gene>
<keyword evidence="1" id="KW-0175">Coiled coil</keyword>
<protein>
    <submittedName>
        <fullName evidence="3">Uncharacterized protein</fullName>
    </submittedName>
</protein>
<evidence type="ECO:0000256" key="1">
    <source>
        <dbReference type="SAM" id="Coils"/>
    </source>
</evidence>
<evidence type="ECO:0000256" key="2">
    <source>
        <dbReference type="SAM" id="MobiDB-lite"/>
    </source>
</evidence>
<evidence type="ECO:0000313" key="3">
    <source>
        <dbReference type="EMBL" id="EZG80011.1"/>
    </source>
</evidence>
<name>A0A023BBK7_GRENI</name>
<dbReference type="EMBL" id="AFNH02000170">
    <property type="protein sequence ID" value="EZG80011.1"/>
    <property type="molecule type" value="Genomic_DNA"/>
</dbReference>
<sequence>MIPRRPPPPPDDGDEMMLVSPPGQQEDEIKIRVLGVNDQGSLVVQEKDVNEYASALEDIVTGTLQMDVPNLEELILAMVRWYEHEERPKISGLEKTEDVQNRLREELRNCHAQLEELSGQDAANQEIEKIRKENDDVRTVVWG</sequence>
<feature type="coiled-coil region" evidence="1">
    <location>
        <begin position="93"/>
        <end position="140"/>
    </location>
</feature>